<evidence type="ECO:0000313" key="2">
    <source>
        <dbReference type="EMBL" id="SBT55263.1"/>
    </source>
</evidence>
<evidence type="ECO:0000313" key="5">
    <source>
        <dbReference type="Proteomes" id="UP000078555"/>
    </source>
</evidence>
<evidence type="ECO:0000313" key="4">
    <source>
        <dbReference type="Proteomes" id="UP000078550"/>
    </source>
</evidence>
<protein>
    <submittedName>
        <fullName evidence="3">PIR Superfamily Protein</fullName>
    </submittedName>
</protein>
<dbReference type="Pfam" id="PF05795">
    <property type="entry name" value="Plasmodium_Vir"/>
    <property type="match status" value="2"/>
</dbReference>
<dbReference type="Proteomes" id="UP000078550">
    <property type="component" value="Unassembled WGS sequence"/>
</dbReference>
<dbReference type="EMBL" id="FLRE01003053">
    <property type="protein sequence ID" value="SBT59224.1"/>
    <property type="molecule type" value="Genomic_DNA"/>
</dbReference>
<name>A0A1A9ASK3_PLAOA</name>
<keyword evidence="1" id="KW-1133">Transmembrane helix</keyword>
<reference evidence="3" key="1">
    <citation type="submission" date="2016-05" db="EMBL/GenBank/DDBJ databases">
        <authorList>
            <person name="Lavstsen T."/>
            <person name="Jespersen J.S."/>
        </authorList>
    </citation>
    <scope>NUCLEOTIDE SEQUENCE [LARGE SCALE GENOMIC DNA]</scope>
</reference>
<reference evidence="4 5" key="2">
    <citation type="submission" date="2016-05" db="EMBL/GenBank/DDBJ databases">
        <authorList>
            <person name="Naeem Raeece"/>
        </authorList>
    </citation>
    <scope>NUCLEOTIDE SEQUENCE [LARGE SCALE GENOMIC DNA]</scope>
</reference>
<proteinExistence type="predicted"/>
<keyword evidence="1" id="KW-0472">Membrane</keyword>
<sequence length="345" mass="40494">MENRINVLKNKLESFSFDLMLNNPVTLCKQCTLCDGVSINKKNEPWLKFFCYQLVRNLETAETINSTNPEDKKLSRCKSLIYWMYDKVVNSYYNTTIKSKEDLVNELLGVWKKFNDTSPQYAFSSRCNIPESSEFNNLGEMKKKKIMSDYCENYSEFKNILKKYATYPNCHIYYDYFRDSLSNYKEIVKECRGNDFFIYNCSHMCDDSDPEDLLNKGNCRTIEISNEKNDYVKKDECESFVKPAPALSCEAKVDKISEFTFSDNRAIILLLFSSWGILLTFLFLYKITPFRSWINSKIGKKKIIGDSFNEQSDDETLDDDYENLDRNMQNAGYNITYNSNWSSSR</sequence>
<organism evidence="3 4">
    <name type="scientific">Plasmodium ovale wallikeri</name>
    <dbReference type="NCBI Taxonomy" id="864142"/>
    <lineage>
        <taxon>Eukaryota</taxon>
        <taxon>Sar</taxon>
        <taxon>Alveolata</taxon>
        <taxon>Apicomplexa</taxon>
        <taxon>Aconoidasida</taxon>
        <taxon>Haemosporida</taxon>
        <taxon>Plasmodiidae</taxon>
        <taxon>Plasmodium</taxon>
        <taxon>Plasmodium (Plasmodium)</taxon>
    </lineage>
</organism>
<accession>A0A1A9ASK3</accession>
<dbReference type="Proteomes" id="UP000078555">
    <property type="component" value="Unassembled WGS sequence"/>
</dbReference>
<keyword evidence="5" id="KW-1185">Reference proteome</keyword>
<dbReference type="InterPro" id="IPR008780">
    <property type="entry name" value="Plasmodium_Vir"/>
</dbReference>
<dbReference type="EMBL" id="FLRD01000631">
    <property type="protein sequence ID" value="SBT55263.1"/>
    <property type="molecule type" value="Genomic_DNA"/>
</dbReference>
<evidence type="ECO:0000256" key="1">
    <source>
        <dbReference type="SAM" id="Phobius"/>
    </source>
</evidence>
<gene>
    <name evidence="2" type="ORF">POVWA1_068710</name>
    <name evidence="3" type="ORF">POVWA2_093500</name>
</gene>
<dbReference type="AlphaFoldDB" id="A0A1A9ASK3"/>
<keyword evidence="1" id="KW-0812">Transmembrane</keyword>
<feature type="transmembrane region" description="Helical" evidence="1">
    <location>
        <begin position="266"/>
        <end position="285"/>
    </location>
</feature>
<evidence type="ECO:0000313" key="3">
    <source>
        <dbReference type="EMBL" id="SBT59224.1"/>
    </source>
</evidence>